<dbReference type="Proteomes" id="UP000188532">
    <property type="component" value="Unassembled WGS sequence"/>
</dbReference>
<evidence type="ECO:0000313" key="1">
    <source>
        <dbReference type="EMBL" id="OOK83855.1"/>
    </source>
</evidence>
<organism evidence="1 2">
    <name type="scientific">Mycobacterium kansasii</name>
    <dbReference type="NCBI Taxonomy" id="1768"/>
    <lineage>
        <taxon>Bacteria</taxon>
        <taxon>Bacillati</taxon>
        <taxon>Actinomycetota</taxon>
        <taxon>Actinomycetes</taxon>
        <taxon>Mycobacteriales</taxon>
        <taxon>Mycobacteriaceae</taxon>
        <taxon>Mycobacterium</taxon>
    </lineage>
</organism>
<evidence type="ECO:0000313" key="2">
    <source>
        <dbReference type="Proteomes" id="UP000188532"/>
    </source>
</evidence>
<accession>A0A1V3XXB3</accession>
<reference evidence="1 2" key="1">
    <citation type="submission" date="2017-02" db="EMBL/GenBank/DDBJ databases">
        <title>Complete genome sequences of Mycobacterium kansasii strains isolated from rhesus macaques.</title>
        <authorList>
            <person name="Panda A."/>
            <person name="Nagaraj S."/>
            <person name="Zhao X."/>
            <person name="Tettelin H."/>
            <person name="Detolla L.J."/>
        </authorList>
    </citation>
    <scope>NUCLEOTIDE SEQUENCE [LARGE SCALE GENOMIC DNA]</scope>
    <source>
        <strain evidence="1 2">11-3469</strain>
    </source>
</reference>
<name>A0A1V3XXB3_MYCKA</name>
<proteinExistence type="predicted"/>
<dbReference type="EMBL" id="MVBN01000001">
    <property type="protein sequence ID" value="OOK83855.1"/>
    <property type="molecule type" value="Genomic_DNA"/>
</dbReference>
<gene>
    <name evidence="1" type="ORF">BZL29_1630</name>
</gene>
<sequence length="47" mass="5408">MVRDDDRVLVIKRDDNGHWEAPAASSSSVNHSRVVFSARCWKRLALR</sequence>
<protein>
    <submittedName>
        <fullName evidence="1">Uncharacterized protein</fullName>
    </submittedName>
</protein>
<dbReference type="AlphaFoldDB" id="A0A1V3XXB3"/>
<comment type="caution">
    <text evidence="1">The sequence shown here is derived from an EMBL/GenBank/DDBJ whole genome shotgun (WGS) entry which is preliminary data.</text>
</comment>